<feature type="compositionally biased region" description="Acidic residues" evidence="2">
    <location>
        <begin position="100"/>
        <end position="112"/>
    </location>
</feature>
<feature type="compositionally biased region" description="Low complexity" evidence="2">
    <location>
        <begin position="540"/>
        <end position="553"/>
    </location>
</feature>
<feature type="region of interest" description="Disordered" evidence="2">
    <location>
        <begin position="446"/>
        <end position="515"/>
    </location>
</feature>
<feature type="region of interest" description="Disordered" evidence="2">
    <location>
        <begin position="43"/>
        <end position="157"/>
    </location>
</feature>
<dbReference type="OrthoDB" id="4070583at2759"/>
<feature type="region of interest" description="Disordered" evidence="2">
    <location>
        <begin position="540"/>
        <end position="649"/>
    </location>
</feature>
<accession>A0A875S387</accession>
<feature type="compositionally biased region" description="Low complexity" evidence="2">
    <location>
        <begin position="569"/>
        <end position="579"/>
    </location>
</feature>
<evidence type="ECO:0000256" key="1">
    <source>
        <dbReference type="SAM" id="Coils"/>
    </source>
</evidence>
<dbReference type="Proteomes" id="UP000662931">
    <property type="component" value="Chromosome 1"/>
</dbReference>
<protein>
    <submittedName>
        <fullName evidence="3">Uncharacterized protein</fullName>
    </submittedName>
</protein>
<organism evidence="3 4">
    <name type="scientific">Eeniella nana</name>
    <name type="common">Yeast</name>
    <name type="synonym">Brettanomyces nanus</name>
    <dbReference type="NCBI Taxonomy" id="13502"/>
    <lineage>
        <taxon>Eukaryota</taxon>
        <taxon>Fungi</taxon>
        <taxon>Dikarya</taxon>
        <taxon>Ascomycota</taxon>
        <taxon>Saccharomycotina</taxon>
        <taxon>Pichiomycetes</taxon>
        <taxon>Pichiales</taxon>
        <taxon>Pichiaceae</taxon>
        <taxon>Brettanomyces</taxon>
    </lineage>
</organism>
<gene>
    <name evidence="3" type="ORF">FOA43_001852</name>
</gene>
<dbReference type="RefSeq" id="XP_038778087.1">
    <property type="nucleotide sequence ID" value="XM_038922159.1"/>
</dbReference>
<evidence type="ECO:0000256" key="2">
    <source>
        <dbReference type="SAM" id="MobiDB-lite"/>
    </source>
</evidence>
<dbReference type="GeneID" id="62195253"/>
<evidence type="ECO:0000313" key="4">
    <source>
        <dbReference type="Proteomes" id="UP000662931"/>
    </source>
</evidence>
<reference evidence="3" key="1">
    <citation type="submission" date="2020-10" db="EMBL/GenBank/DDBJ databases">
        <authorList>
            <person name="Roach M.J.R."/>
        </authorList>
    </citation>
    <scope>NUCLEOTIDE SEQUENCE</scope>
    <source>
        <strain evidence="3">CBS 1945</strain>
    </source>
</reference>
<sequence>MSTTETPKDTVISKLPELIDKSGGWVSPFRTEIQSPGRVEKLKETAKKAAGVVKDATGATGVTADATAAAPTDSAGATADTPDTPDTAMDAATNASKAADDDEANAGEETFQDEIRESRFNSSSSSSSNTSSSSSSSSHIIPLSEDDPNLKTLQSKPKLLSRYKDNVNIVAQSMDKNKLVNPDRIIGLGSGLAMTQVQLMEIAKRRVQPMLKDVDALVEKQKSNDAVRHAQEHQAYTEKDQSKVQKKLDKFKKQLDKENEGHKLVHAEALASIVAKMEQSKKEHDEYVTSVNTQMEQDIKDAEEAEEAASKQHEDEKTLLFTDFDELKQEKINDLQETKRNQTKETEDAAKFEEDGHKLQAEADEKEAQLAKEKAEVEDITTKLQTVIDSKHAEKTRILEATTQKKQYNRSLLIVEAQHARAVANTAKLHSHVALLKNLVDKRSSQLENLKGPEKEKLATSRKQAEKSHDEWEKVRDEMKSEEAHKQERIRIQKEAERKRLDEEKEEAKKQKKHGFFSKRMAKIGAGIGIGGAAVAGTAVGASKAGAAGTTKVVNPAKSIKPSNTAKAVKPSDTTPTKPSDTDKPSKPSDTTPTKPSESTPTVPKTSTPTESEADSLETPKATKPVFTEVVDGPNAQKAESSYDDTVSYETVTKEEYEANKNDPNYMIV</sequence>
<feature type="compositionally biased region" description="Low complexity" evidence="2">
    <location>
        <begin position="121"/>
        <end position="138"/>
    </location>
</feature>
<evidence type="ECO:0000313" key="3">
    <source>
        <dbReference type="EMBL" id="QPG74522.1"/>
    </source>
</evidence>
<keyword evidence="4" id="KW-1185">Reference proteome</keyword>
<proteinExistence type="predicted"/>
<dbReference type="KEGG" id="bnn:FOA43_001852"/>
<feature type="compositionally biased region" description="Basic and acidic residues" evidence="2">
    <location>
        <begin position="446"/>
        <end position="509"/>
    </location>
</feature>
<feature type="coiled-coil region" evidence="1">
    <location>
        <begin position="292"/>
        <end position="383"/>
    </location>
</feature>
<dbReference type="EMBL" id="CP064812">
    <property type="protein sequence ID" value="QPG74522.1"/>
    <property type="molecule type" value="Genomic_DNA"/>
</dbReference>
<dbReference type="AlphaFoldDB" id="A0A875S387"/>
<feature type="compositionally biased region" description="Low complexity" evidence="2">
    <location>
        <begin position="588"/>
        <end position="611"/>
    </location>
</feature>
<feature type="compositionally biased region" description="Polar residues" evidence="2">
    <location>
        <begin position="638"/>
        <end position="649"/>
    </location>
</feature>
<keyword evidence="1" id="KW-0175">Coiled coil</keyword>
<name>A0A875S387_EENNA</name>
<dbReference type="Pfam" id="PF12757">
    <property type="entry name" value="Eisosome1"/>
    <property type="match status" value="1"/>
</dbReference>
<dbReference type="InterPro" id="IPR024527">
    <property type="entry name" value="Eisosome1"/>
</dbReference>
<feature type="compositionally biased region" description="Low complexity" evidence="2">
    <location>
        <begin position="48"/>
        <end position="93"/>
    </location>
</feature>